<evidence type="ECO:0000256" key="2">
    <source>
        <dbReference type="ARBA" id="ARBA00022536"/>
    </source>
</evidence>
<dbReference type="PROSITE" id="PS00232">
    <property type="entry name" value="CADHERIN_1"/>
    <property type="match status" value="4"/>
</dbReference>
<dbReference type="GO" id="GO:0007163">
    <property type="term" value="P:establishment or maintenance of cell polarity"/>
    <property type="evidence" value="ECO:0007669"/>
    <property type="project" value="UniProtKB-ARBA"/>
</dbReference>
<keyword evidence="8" id="KW-1133">Transmembrane helix</keyword>
<dbReference type="GO" id="GO:0048513">
    <property type="term" value="P:animal organ development"/>
    <property type="evidence" value="ECO:0007669"/>
    <property type="project" value="UniProtKB-ARBA"/>
</dbReference>
<reference evidence="16" key="2">
    <citation type="submission" date="2019-09" db="UniProtKB">
        <authorList>
            <consortium name="WormBaseParasite"/>
        </authorList>
    </citation>
    <scope>IDENTIFICATION</scope>
</reference>
<dbReference type="GO" id="GO:0008013">
    <property type="term" value="F:beta-catenin binding"/>
    <property type="evidence" value="ECO:0007669"/>
    <property type="project" value="TreeGrafter"/>
</dbReference>
<dbReference type="PROSITE" id="PS50268">
    <property type="entry name" value="CADHERIN_2"/>
    <property type="match status" value="5"/>
</dbReference>
<protein>
    <submittedName>
        <fullName evidence="16">Cadherin domain protein</fullName>
    </submittedName>
</protein>
<dbReference type="InterPro" id="IPR020894">
    <property type="entry name" value="Cadherin_CS"/>
</dbReference>
<feature type="domain" description="Cadherin" evidence="13">
    <location>
        <begin position="774"/>
        <end position="875"/>
    </location>
</feature>
<dbReference type="GO" id="GO:0045296">
    <property type="term" value="F:cadherin binding"/>
    <property type="evidence" value="ECO:0007669"/>
    <property type="project" value="TreeGrafter"/>
</dbReference>
<evidence type="ECO:0000256" key="5">
    <source>
        <dbReference type="ARBA" id="ARBA00022737"/>
    </source>
</evidence>
<keyword evidence="15" id="KW-1185">Reference proteome</keyword>
<name>A0A3P7YV81_HELPZ</name>
<dbReference type="Pfam" id="PF00028">
    <property type="entry name" value="Cadherin"/>
    <property type="match status" value="4"/>
</dbReference>
<keyword evidence="6 12" id="KW-0106">Calcium</keyword>
<evidence type="ECO:0000256" key="11">
    <source>
        <dbReference type="ARBA" id="ARBA00023180"/>
    </source>
</evidence>
<dbReference type="GO" id="GO:0007411">
    <property type="term" value="P:axon guidance"/>
    <property type="evidence" value="ECO:0007669"/>
    <property type="project" value="UniProtKB-ARBA"/>
</dbReference>
<dbReference type="OrthoDB" id="5875395at2759"/>
<keyword evidence="7" id="KW-0130">Cell adhesion</keyword>
<keyword evidence="2" id="KW-0245">EGF-like domain</keyword>
<evidence type="ECO:0000256" key="9">
    <source>
        <dbReference type="ARBA" id="ARBA00023136"/>
    </source>
</evidence>
<keyword evidence="9" id="KW-0472">Membrane</keyword>
<accession>A0A3P7YV81</accession>
<keyword evidence="10" id="KW-1015">Disulfide bond</keyword>
<evidence type="ECO:0000313" key="16">
    <source>
        <dbReference type="WBParaSite" id="HPBE_0001252901-mRNA-1"/>
    </source>
</evidence>
<feature type="domain" description="Cadherin" evidence="13">
    <location>
        <begin position="668"/>
        <end position="773"/>
    </location>
</feature>
<sequence>MDRDVYAASVDLNTMTSNRTLIRIHAKDMDRTAILTYRLLNYLHLFEVRLRGPSDEGGQLAKAVLIVTTSSDDSVSPLFDKMEPFRISPTTTIGSIIGKVRAVAGRQVVQYRISDKRFDVDSWGNVILIEELTSAGSHEFLVMATTPHRNVTAVQKVTIDMAKVDYSGEEVFRVKENSATETITRLPEDFDILFSVPSSSAFKIANQKLVVQTALDAEKSATYHVLVGNKRNSRLITVEVIDENDNDPECDITTFIVDRLPFSTAFRCKDADQEGVAELTYRMTSKGATISTDGQITVSSLGGTVTSIYIDVVDGENSTNRRTRNVEVRLIRGATVDRGISFPSREISMLLASSQPVGATLGRVTAESDWPLKYFVAGAASIRIDEDSGVVSTWRKSAGDETATIVAVSPTGIATVKVNIELIEDSLLLRRSEFLFVPPSLSAGQALGRLDVGRGDVFVELSDPFVYVRGKELLLKKRLNMSDKQFYSLAATVRKGRLSADVKIYVLRPVVNASRRDDGPLEFWIRENAPYGTVVGKVPLFGKGAVEVRQLYSFKVRSTSESGAYVDRDALLVIDDENDNIPQLSRASYSVEIHNAFHLSIAQGNELDQFEVDSQGRLKVAAPLDRERFAVHRLLIRLSDGVAPYPHHIVECIVEIVLLDVNDNAPVFQGAMEFQVEENSSRMKVFGRIRALDADEGRNAVLLYRIVPDSLPRAEFIIDAVRGDLMVNKALDFEKRSNYTFTVAAMDYGAPQMQSLRRITVHVLDTNDHVPVLRSNAVSVTVDEVAARGFSILQFEVDDDDSMENSASIFTIEEGYGVFDVTPTSGQLYVSSPLDFESRRLYNVTVSAMNIAGGEKTYASAMVHVNDNNDERPQFVNGSPVQFSVYENLPGPFPAVIGSTISEDLDSGENGLVAYSIFKGNASLFSVNSATGELLVLAALDREENTEHFLTVQAIDSGSPRLSATTDIKVTVLDKNDNAPQFKQTYYSAHVRENSPAGLKLLQVTAVDRDDGQNAVIRYSLLGESPFDIDKNTGEVRVVGMVDRELSSEYRLIVQATDSGRYRNLSSTTKLLITVDDENDNSPVIRNKLLDVFVPSDLRCDDVVHVVDAVDSDENSTLYFNVSGPDSRFFAISEMGEIRAKFVAASSRNDAYVTYSILSGNDGSFDIDPLSGVLSIRWVLLSDGDAGGDL</sequence>
<evidence type="ECO:0000256" key="3">
    <source>
        <dbReference type="ARBA" id="ARBA00022692"/>
    </source>
</evidence>
<dbReference type="PRINTS" id="PR00205">
    <property type="entry name" value="CADHERIN"/>
</dbReference>
<dbReference type="FunFam" id="2.60.40.60:FF:000039">
    <property type="entry name" value="FAT atypical cadherin 3"/>
    <property type="match status" value="1"/>
</dbReference>
<feature type="domain" description="Cadherin" evidence="13">
    <location>
        <begin position="877"/>
        <end position="982"/>
    </location>
</feature>
<dbReference type="InterPro" id="IPR039808">
    <property type="entry name" value="Cadherin"/>
</dbReference>
<dbReference type="WBParaSite" id="HPBE_0001252901-mRNA-1">
    <property type="protein sequence ID" value="HPBE_0001252901-mRNA-1"/>
    <property type="gene ID" value="HPBE_0001252901"/>
</dbReference>
<feature type="domain" description="Cadherin" evidence="13">
    <location>
        <begin position="983"/>
        <end position="1085"/>
    </location>
</feature>
<evidence type="ECO:0000256" key="8">
    <source>
        <dbReference type="ARBA" id="ARBA00022989"/>
    </source>
</evidence>
<gene>
    <name evidence="14" type="ORF">HPBE_LOCUS12530</name>
</gene>
<dbReference type="GO" id="GO:0007156">
    <property type="term" value="P:homophilic cell adhesion via plasma membrane adhesion molecules"/>
    <property type="evidence" value="ECO:0007669"/>
    <property type="project" value="InterPro"/>
</dbReference>
<comment type="subcellular location">
    <subcellularLocation>
        <location evidence="1">Membrane</location>
        <topology evidence="1">Single-pass membrane protein</topology>
    </subcellularLocation>
</comment>
<dbReference type="Proteomes" id="UP000050761">
    <property type="component" value="Unassembled WGS sequence"/>
</dbReference>
<dbReference type="PANTHER" id="PTHR24027:SF422">
    <property type="entry name" value="CADHERIN DOMAIN-CONTAINING PROTEIN"/>
    <property type="match status" value="1"/>
</dbReference>
<dbReference type="CDD" id="cd11304">
    <property type="entry name" value="Cadherin_repeat"/>
    <property type="match status" value="6"/>
</dbReference>
<evidence type="ECO:0000256" key="1">
    <source>
        <dbReference type="ARBA" id="ARBA00004167"/>
    </source>
</evidence>
<dbReference type="SUPFAM" id="SSF49313">
    <property type="entry name" value="Cadherin-like"/>
    <property type="match status" value="6"/>
</dbReference>
<dbReference type="GO" id="GO:0048589">
    <property type="term" value="P:developmental growth"/>
    <property type="evidence" value="ECO:0007669"/>
    <property type="project" value="UniProtKB-ARBA"/>
</dbReference>
<dbReference type="PANTHER" id="PTHR24027">
    <property type="entry name" value="CADHERIN-23"/>
    <property type="match status" value="1"/>
</dbReference>
<feature type="domain" description="Cadherin" evidence="13">
    <location>
        <begin position="548"/>
        <end position="668"/>
    </location>
</feature>
<dbReference type="InterPro" id="IPR002126">
    <property type="entry name" value="Cadherin-like_dom"/>
</dbReference>
<evidence type="ECO:0000256" key="6">
    <source>
        <dbReference type="ARBA" id="ARBA00022837"/>
    </source>
</evidence>
<keyword evidence="3" id="KW-0812">Transmembrane</keyword>
<evidence type="ECO:0000256" key="10">
    <source>
        <dbReference type="ARBA" id="ARBA00023157"/>
    </source>
</evidence>
<dbReference type="InterPro" id="IPR015919">
    <property type="entry name" value="Cadherin-like_sf"/>
</dbReference>
<keyword evidence="11" id="KW-0325">Glycoprotein</keyword>
<dbReference type="FunFam" id="2.60.40.60:FF:000020">
    <property type="entry name" value="Dachsous cadherin-related 1b"/>
    <property type="match status" value="2"/>
</dbReference>
<keyword evidence="5" id="KW-0677">Repeat</keyword>
<dbReference type="EMBL" id="UZAH01027537">
    <property type="protein sequence ID" value="VDO92556.1"/>
    <property type="molecule type" value="Genomic_DNA"/>
</dbReference>
<keyword evidence="4" id="KW-0732">Signal</keyword>
<dbReference type="GO" id="GO:0001736">
    <property type="term" value="P:establishment of planar polarity"/>
    <property type="evidence" value="ECO:0007669"/>
    <property type="project" value="UniProtKB-ARBA"/>
</dbReference>
<evidence type="ECO:0000313" key="14">
    <source>
        <dbReference type="EMBL" id="VDO92556.1"/>
    </source>
</evidence>
<evidence type="ECO:0000259" key="13">
    <source>
        <dbReference type="PROSITE" id="PS50268"/>
    </source>
</evidence>
<evidence type="ECO:0000256" key="12">
    <source>
        <dbReference type="PROSITE-ProRule" id="PRU00043"/>
    </source>
</evidence>
<proteinExistence type="predicted"/>
<evidence type="ECO:0000256" key="4">
    <source>
        <dbReference type="ARBA" id="ARBA00022729"/>
    </source>
</evidence>
<organism evidence="14">
    <name type="scientific">Heligmosomoides polygyrus</name>
    <name type="common">Parasitic roundworm</name>
    <dbReference type="NCBI Taxonomy" id="6339"/>
    <lineage>
        <taxon>Eukaryota</taxon>
        <taxon>Metazoa</taxon>
        <taxon>Ecdysozoa</taxon>
        <taxon>Nematoda</taxon>
        <taxon>Chromadorea</taxon>
        <taxon>Rhabditida</taxon>
        <taxon>Rhabditina</taxon>
        <taxon>Rhabditomorpha</taxon>
        <taxon>Strongyloidea</taxon>
        <taxon>Heligmosomidae</taxon>
        <taxon>Heligmosomoides</taxon>
    </lineage>
</organism>
<dbReference type="SMART" id="SM00112">
    <property type="entry name" value="CA"/>
    <property type="match status" value="6"/>
</dbReference>
<reference evidence="14 15" key="1">
    <citation type="submission" date="2018-11" db="EMBL/GenBank/DDBJ databases">
        <authorList>
            <consortium name="Pathogen Informatics"/>
        </authorList>
    </citation>
    <scope>NUCLEOTIDE SEQUENCE [LARGE SCALE GENOMIC DNA]</scope>
</reference>
<dbReference type="GO" id="GO:0016477">
    <property type="term" value="P:cell migration"/>
    <property type="evidence" value="ECO:0007669"/>
    <property type="project" value="TreeGrafter"/>
</dbReference>
<dbReference type="GO" id="GO:0005509">
    <property type="term" value="F:calcium ion binding"/>
    <property type="evidence" value="ECO:0007669"/>
    <property type="project" value="UniProtKB-UniRule"/>
</dbReference>
<evidence type="ECO:0000313" key="15">
    <source>
        <dbReference type="Proteomes" id="UP000050761"/>
    </source>
</evidence>
<dbReference type="GO" id="GO:0016342">
    <property type="term" value="C:catenin complex"/>
    <property type="evidence" value="ECO:0007669"/>
    <property type="project" value="TreeGrafter"/>
</dbReference>
<dbReference type="AlphaFoldDB" id="A0A3P7YV81"/>
<evidence type="ECO:0000256" key="7">
    <source>
        <dbReference type="ARBA" id="ARBA00022889"/>
    </source>
</evidence>
<dbReference type="Gene3D" id="2.60.40.60">
    <property type="entry name" value="Cadherins"/>
    <property type="match status" value="6"/>
</dbReference>